<gene>
    <name evidence="2" type="ORF">EJ03DRAFT_90150</name>
</gene>
<accession>A0A6G1LBL8</accession>
<protein>
    <submittedName>
        <fullName evidence="2">Uncharacterized protein</fullName>
    </submittedName>
</protein>
<organism evidence="2 3">
    <name type="scientific">Teratosphaeria nubilosa</name>
    <dbReference type="NCBI Taxonomy" id="161662"/>
    <lineage>
        <taxon>Eukaryota</taxon>
        <taxon>Fungi</taxon>
        <taxon>Dikarya</taxon>
        <taxon>Ascomycota</taxon>
        <taxon>Pezizomycotina</taxon>
        <taxon>Dothideomycetes</taxon>
        <taxon>Dothideomycetidae</taxon>
        <taxon>Mycosphaerellales</taxon>
        <taxon>Teratosphaeriaceae</taxon>
        <taxon>Teratosphaeria</taxon>
    </lineage>
</organism>
<evidence type="ECO:0000256" key="1">
    <source>
        <dbReference type="SAM" id="Phobius"/>
    </source>
</evidence>
<feature type="transmembrane region" description="Helical" evidence="1">
    <location>
        <begin position="80"/>
        <end position="103"/>
    </location>
</feature>
<dbReference type="EMBL" id="ML995832">
    <property type="protein sequence ID" value="KAF2769614.1"/>
    <property type="molecule type" value="Genomic_DNA"/>
</dbReference>
<keyword evidence="1" id="KW-0472">Membrane</keyword>
<keyword evidence="3" id="KW-1185">Reference proteome</keyword>
<dbReference type="Proteomes" id="UP000799436">
    <property type="component" value="Unassembled WGS sequence"/>
</dbReference>
<evidence type="ECO:0000313" key="2">
    <source>
        <dbReference type="EMBL" id="KAF2769614.1"/>
    </source>
</evidence>
<name>A0A6G1LBL8_9PEZI</name>
<evidence type="ECO:0000313" key="3">
    <source>
        <dbReference type="Proteomes" id="UP000799436"/>
    </source>
</evidence>
<keyword evidence="1" id="KW-1133">Transmembrane helix</keyword>
<proteinExistence type="predicted"/>
<keyword evidence="1" id="KW-0812">Transmembrane</keyword>
<sequence>MDLTHLLNLFQPTPPTATSWSPIARRSLLDVLLLPNPPTPTPAATTDDNKIPRPCALRHCAPAALSPEGLVRGYLEEESAAVAMASVVVLAVLFCLFAVAVLLERARRRWWWVGRERLGRDVDGAWQVATSEARALL</sequence>
<dbReference type="AlphaFoldDB" id="A0A6G1LBL8"/>
<reference evidence="2" key="1">
    <citation type="journal article" date="2020" name="Stud. Mycol.">
        <title>101 Dothideomycetes genomes: a test case for predicting lifestyles and emergence of pathogens.</title>
        <authorList>
            <person name="Haridas S."/>
            <person name="Albert R."/>
            <person name="Binder M."/>
            <person name="Bloem J."/>
            <person name="Labutti K."/>
            <person name="Salamov A."/>
            <person name="Andreopoulos B."/>
            <person name="Baker S."/>
            <person name="Barry K."/>
            <person name="Bills G."/>
            <person name="Bluhm B."/>
            <person name="Cannon C."/>
            <person name="Castanera R."/>
            <person name="Culley D."/>
            <person name="Daum C."/>
            <person name="Ezra D."/>
            <person name="Gonzalez J."/>
            <person name="Henrissat B."/>
            <person name="Kuo A."/>
            <person name="Liang C."/>
            <person name="Lipzen A."/>
            <person name="Lutzoni F."/>
            <person name="Magnuson J."/>
            <person name="Mondo S."/>
            <person name="Nolan M."/>
            <person name="Ohm R."/>
            <person name="Pangilinan J."/>
            <person name="Park H.-J."/>
            <person name="Ramirez L."/>
            <person name="Alfaro M."/>
            <person name="Sun H."/>
            <person name="Tritt A."/>
            <person name="Yoshinaga Y."/>
            <person name="Zwiers L.-H."/>
            <person name="Turgeon B."/>
            <person name="Goodwin S."/>
            <person name="Spatafora J."/>
            <person name="Crous P."/>
            <person name="Grigoriev I."/>
        </authorList>
    </citation>
    <scope>NUCLEOTIDE SEQUENCE</scope>
    <source>
        <strain evidence="2">CBS 116005</strain>
    </source>
</reference>